<dbReference type="Gene3D" id="1.20.140.10">
    <property type="entry name" value="Butyryl-CoA Dehydrogenase, subunit A, domain 3"/>
    <property type="match status" value="1"/>
</dbReference>
<dbReference type="Gene3D" id="1.10.540.10">
    <property type="entry name" value="Acyl-CoA dehydrogenase/oxidase, N-terminal domain"/>
    <property type="match status" value="1"/>
</dbReference>
<reference evidence="8 9" key="1">
    <citation type="submission" date="2019-09" db="EMBL/GenBank/DDBJ databases">
        <title>Draft genome sequence of the thermophilic Saccharopolyspora hirsuta VKM Ac-666T.</title>
        <authorList>
            <person name="Lobastova T.G."/>
            <person name="Fokina V."/>
            <person name="Bragin E.Y."/>
            <person name="Shtratnikova V.Y."/>
            <person name="Starodumova I.P."/>
            <person name="Tarlachkov S.V."/>
            <person name="Donova M.V."/>
        </authorList>
    </citation>
    <scope>NUCLEOTIDE SEQUENCE [LARGE SCALE GENOMIC DNA]</scope>
    <source>
        <strain evidence="8 9">VKM Ac-666</strain>
    </source>
</reference>
<evidence type="ECO:0000256" key="5">
    <source>
        <dbReference type="ARBA" id="ARBA00023002"/>
    </source>
</evidence>
<evidence type="ECO:0000256" key="1">
    <source>
        <dbReference type="ARBA" id="ARBA00001974"/>
    </source>
</evidence>
<dbReference type="PANTHER" id="PTHR43884">
    <property type="entry name" value="ACYL-COA DEHYDROGENASE"/>
    <property type="match status" value="1"/>
</dbReference>
<evidence type="ECO:0000313" key="8">
    <source>
        <dbReference type="EMBL" id="KAA5825897.1"/>
    </source>
</evidence>
<dbReference type="Gene3D" id="2.40.110.10">
    <property type="entry name" value="Butyryl-CoA Dehydrogenase, subunit A, domain 2"/>
    <property type="match status" value="1"/>
</dbReference>
<dbReference type="SUPFAM" id="SSF47203">
    <property type="entry name" value="Acyl-CoA dehydrogenase C-terminal domain-like"/>
    <property type="match status" value="1"/>
</dbReference>
<comment type="similarity">
    <text evidence="2">Belongs to the acyl-CoA dehydrogenase family.</text>
</comment>
<feature type="domain" description="Acyl-CoA dehydrogenase/oxidase N-terminal" evidence="7">
    <location>
        <begin position="6"/>
        <end position="118"/>
    </location>
</feature>
<keyword evidence="5" id="KW-0560">Oxidoreductase</keyword>
<evidence type="ECO:0000256" key="4">
    <source>
        <dbReference type="ARBA" id="ARBA00022827"/>
    </source>
</evidence>
<evidence type="ECO:0000256" key="3">
    <source>
        <dbReference type="ARBA" id="ARBA00022630"/>
    </source>
</evidence>
<dbReference type="PANTHER" id="PTHR43884:SF20">
    <property type="entry name" value="ACYL-COA DEHYDROGENASE FADE28"/>
    <property type="match status" value="1"/>
</dbReference>
<comment type="cofactor">
    <cofactor evidence="1">
        <name>FAD</name>
        <dbReference type="ChEBI" id="CHEBI:57692"/>
    </cofactor>
</comment>
<dbReference type="InterPro" id="IPR013786">
    <property type="entry name" value="AcylCoA_DH/ox_N"/>
</dbReference>
<dbReference type="GO" id="GO:0003995">
    <property type="term" value="F:acyl-CoA dehydrogenase activity"/>
    <property type="evidence" value="ECO:0007669"/>
    <property type="project" value="TreeGrafter"/>
</dbReference>
<evidence type="ECO:0000256" key="2">
    <source>
        <dbReference type="ARBA" id="ARBA00009347"/>
    </source>
</evidence>
<dbReference type="InterPro" id="IPR046373">
    <property type="entry name" value="Acyl-CoA_Oxase/DH_mid-dom_sf"/>
</dbReference>
<dbReference type="InterPro" id="IPR009100">
    <property type="entry name" value="AcylCoA_DH/oxidase_NM_dom_sf"/>
</dbReference>
<dbReference type="OrthoDB" id="4319499at2"/>
<proteinExistence type="inferred from homology"/>
<keyword evidence="4" id="KW-0274">FAD</keyword>
<feature type="domain" description="Acyl-CoA dehydrogenase/oxidase C-terminal" evidence="6">
    <location>
        <begin position="222"/>
        <end position="362"/>
    </location>
</feature>
<sequence>MDFTLTEAQDDLAELTRKILDDRVTNERLREVERGEDRFDRALWTQLAAADVLSAALPESVGGGGFGLLEQCSVLVELGRAVAPVPYLSSITAAAAAIARFGTDQQRRRWAAPAARGELVLTAALTEEHNPTPRVPSCRAEHRDGEWVLTGSKTGVPAGAMADLVLVPASTSDGPRVFAVEPDRMSVQRQRVVDSDSEAWLDLDGVRVGDDRVLGGDPVLDWLLTRATVGTCAHQVGVVSRALELTSEYARERVQFGRPIGSFQAVAQRLADAFIDVEAARLTLWQAAWRLAEGLPCEAEVATAKFWAADAGHRVAHTAVHVHGGVGIDLDHPLHRYFVAAKRNEFALGGAEVQLGRLGDALAG</sequence>
<dbReference type="Pfam" id="PF00441">
    <property type="entry name" value="Acyl-CoA_dh_1"/>
    <property type="match status" value="1"/>
</dbReference>
<dbReference type="SMR" id="A0A5M7BCI7"/>
<dbReference type="AlphaFoldDB" id="A0A5M7BCI7"/>
<comment type="caution">
    <text evidence="8">The sequence shown here is derived from an EMBL/GenBank/DDBJ whole genome shotgun (WGS) entry which is preliminary data.</text>
</comment>
<dbReference type="Pfam" id="PF02771">
    <property type="entry name" value="Acyl-CoA_dh_N"/>
    <property type="match status" value="1"/>
</dbReference>
<protein>
    <submittedName>
        <fullName evidence="8">Acyl-CoA dehydrogenase</fullName>
    </submittedName>
</protein>
<dbReference type="InterPro" id="IPR037069">
    <property type="entry name" value="AcylCoA_DH/ox_N_sf"/>
</dbReference>
<evidence type="ECO:0000259" key="6">
    <source>
        <dbReference type="Pfam" id="PF00441"/>
    </source>
</evidence>
<dbReference type="CDD" id="cd00567">
    <property type="entry name" value="ACAD"/>
    <property type="match status" value="1"/>
</dbReference>
<evidence type="ECO:0000313" key="9">
    <source>
        <dbReference type="Proteomes" id="UP000323946"/>
    </source>
</evidence>
<keyword evidence="3" id="KW-0285">Flavoprotein</keyword>
<dbReference type="InterPro" id="IPR009075">
    <property type="entry name" value="AcylCo_DH/oxidase_C"/>
</dbReference>
<keyword evidence="9" id="KW-1185">Reference proteome</keyword>
<dbReference type="GO" id="GO:0050660">
    <property type="term" value="F:flavin adenine dinucleotide binding"/>
    <property type="evidence" value="ECO:0007669"/>
    <property type="project" value="InterPro"/>
</dbReference>
<accession>A0A5M7BCI7</accession>
<evidence type="ECO:0000259" key="7">
    <source>
        <dbReference type="Pfam" id="PF02771"/>
    </source>
</evidence>
<organism evidence="8 9">
    <name type="scientific">Saccharopolyspora hirsuta</name>
    <dbReference type="NCBI Taxonomy" id="1837"/>
    <lineage>
        <taxon>Bacteria</taxon>
        <taxon>Bacillati</taxon>
        <taxon>Actinomycetota</taxon>
        <taxon>Actinomycetes</taxon>
        <taxon>Pseudonocardiales</taxon>
        <taxon>Pseudonocardiaceae</taxon>
        <taxon>Saccharopolyspora</taxon>
    </lineage>
</organism>
<dbReference type="Proteomes" id="UP000323946">
    <property type="component" value="Unassembled WGS sequence"/>
</dbReference>
<dbReference type="RefSeq" id="WP_150070692.1">
    <property type="nucleotide sequence ID" value="NZ_VWPH01000020.1"/>
</dbReference>
<name>A0A5M7BCI7_SACHI</name>
<dbReference type="InterPro" id="IPR036250">
    <property type="entry name" value="AcylCo_DH-like_C"/>
</dbReference>
<dbReference type="EMBL" id="VWPH01000020">
    <property type="protein sequence ID" value="KAA5825897.1"/>
    <property type="molecule type" value="Genomic_DNA"/>
</dbReference>
<dbReference type="SUPFAM" id="SSF56645">
    <property type="entry name" value="Acyl-CoA dehydrogenase NM domain-like"/>
    <property type="match status" value="1"/>
</dbReference>
<gene>
    <name evidence="8" type="ORF">F1721_32610</name>
</gene>